<organism evidence="2 3">
    <name type="scientific">Roseburia hominis (strain DSM 16839 / JCM 17582 / NCIMB 14029 / A2-183)</name>
    <dbReference type="NCBI Taxonomy" id="585394"/>
    <lineage>
        <taxon>Bacteria</taxon>
        <taxon>Bacillati</taxon>
        <taxon>Bacillota</taxon>
        <taxon>Clostridia</taxon>
        <taxon>Lachnospirales</taxon>
        <taxon>Lachnospiraceae</taxon>
        <taxon>Roseburia</taxon>
    </lineage>
</organism>
<evidence type="ECO:0008006" key="4">
    <source>
        <dbReference type="Google" id="ProtNLM"/>
    </source>
</evidence>
<evidence type="ECO:0000256" key="1">
    <source>
        <dbReference type="SAM" id="Phobius"/>
    </source>
</evidence>
<dbReference type="BioCyc" id="RHOM585394:G1H02-2467-MONOMER"/>
<feature type="transmembrane region" description="Helical" evidence="1">
    <location>
        <begin position="112"/>
        <end position="131"/>
    </location>
</feature>
<feature type="transmembrane region" description="Helical" evidence="1">
    <location>
        <begin position="368"/>
        <end position="388"/>
    </location>
</feature>
<feature type="transmembrane region" description="Helical" evidence="1">
    <location>
        <begin position="16"/>
        <end position="37"/>
    </location>
</feature>
<proteinExistence type="predicted"/>
<gene>
    <name evidence="2" type="ordered locus">RHOM_12380</name>
</gene>
<protein>
    <recommendedName>
        <fullName evidence="4">Glucosyl transferase GtrII</fullName>
    </recommendedName>
</protein>
<evidence type="ECO:0000313" key="2">
    <source>
        <dbReference type="EMBL" id="AEN97584.1"/>
    </source>
</evidence>
<accession>G2T596</accession>
<evidence type="ECO:0000313" key="3">
    <source>
        <dbReference type="Proteomes" id="UP000008178"/>
    </source>
</evidence>
<dbReference type="STRING" id="585394.RHOM_12380"/>
<sequence>MKSVVMRDLHDYVRKYWGLLAASMAAMLICFGCLVFCGNIRIDTEELINHPGSSLGWLAIGRWELAWLKRLLGLGTHQVIKSGVLFFLFFWLGANFLTFGIYERSGKKKSRYWIFLLLYATSNIWCYQIYFSLQQAEVALAMLLLIAAAFLMTGIGTGTVMNLLRAFAAGVLLFIGLGAYQALAVYYVAVCLVFFLAELTAEQKKDGYLRQILWMIAHFGVVYLCYHWYMSTFLVSSDYMDSQMGWGRLPVLACIKNVLRTLKNLLLGHGPRNFSFYGCGVILLLVLAGSAFACRKKRNLPWEKKKIVYALLGLAGLVLTPLLLTAYMGEMIVTRSQFALPVAGAFLGMYVTERLAELWDARDHGTGYWLLFVCRVCICVAIAVQVSYDLRLTVTDEMRCREDEQKTQQLLECLAGADGGELPRLPVVFVGYQEADLPEWCRRTEMYGWSFYGWDYSMENPTGTTHRICGFVQAYTGNVLREDATEEQKKRAVELAGQMNDFPEEGSVLVTEDCVVVRLSEIKEQMRTDWW</sequence>
<dbReference type="OrthoDB" id="2058228at2"/>
<feature type="transmembrane region" description="Helical" evidence="1">
    <location>
        <begin position="138"/>
        <end position="161"/>
    </location>
</feature>
<dbReference type="GeneID" id="93724208"/>
<dbReference type="InterPro" id="IPR025686">
    <property type="entry name" value="Glucos_trans_II"/>
</dbReference>
<name>G2T596_ROSHA</name>
<feature type="transmembrane region" description="Helical" evidence="1">
    <location>
        <begin position="208"/>
        <end position="229"/>
    </location>
</feature>
<keyword evidence="1" id="KW-0812">Transmembrane</keyword>
<dbReference type="EMBL" id="CP003040">
    <property type="protein sequence ID" value="AEN97584.1"/>
    <property type="molecule type" value="Genomic_DNA"/>
</dbReference>
<reference evidence="2 3" key="1">
    <citation type="journal article" date="2015" name="Genome Announc.">
        <title>Complete genome sequence of the human gut symbiont Roseburia hominis.</title>
        <authorList>
            <person name="Travis A.J."/>
            <person name="Kelly D."/>
            <person name="Flint H.J."/>
            <person name="Aminov R.I."/>
        </authorList>
    </citation>
    <scope>NUCLEOTIDE SEQUENCE [LARGE SCALE GENOMIC DNA]</scope>
    <source>
        <strain evidence="3">DSM 16839 / JCM 17582 / NCIMB 14029 / A2-183</strain>
    </source>
</reference>
<dbReference type="RefSeq" id="WP_014080595.1">
    <property type="nucleotide sequence ID" value="NC_015977.1"/>
</dbReference>
<dbReference type="KEGG" id="rho:RHOM_12380"/>
<feature type="transmembrane region" description="Helical" evidence="1">
    <location>
        <begin position="274"/>
        <end position="295"/>
    </location>
</feature>
<dbReference type="HOGENOM" id="CLU_037118_0_0_9"/>
<dbReference type="AlphaFoldDB" id="G2T596"/>
<keyword evidence="1" id="KW-1133">Transmembrane helix</keyword>
<keyword evidence="1" id="KW-0472">Membrane</keyword>
<dbReference type="Pfam" id="PF14264">
    <property type="entry name" value="Glucos_trans_II"/>
    <property type="match status" value="1"/>
</dbReference>
<keyword evidence="3" id="KW-1185">Reference proteome</keyword>
<feature type="transmembrane region" description="Helical" evidence="1">
    <location>
        <begin position="167"/>
        <end position="196"/>
    </location>
</feature>
<dbReference type="Proteomes" id="UP000008178">
    <property type="component" value="Chromosome"/>
</dbReference>
<dbReference type="eggNOG" id="ENOG50319TX">
    <property type="taxonomic scope" value="Bacteria"/>
</dbReference>
<feature type="transmembrane region" description="Helical" evidence="1">
    <location>
        <begin position="79"/>
        <end position="100"/>
    </location>
</feature>
<feature type="transmembrane region" description="Helical" evidence="1">
    <location>
        <begin position="307"/>
        <end position="326"/>
    </location>
</feature>